<name>A0A8T0XIW8_PANVG</name>
<accession>A0A8T0XIW8</accession>
<comment type="caution">
    <text evidence="3">The sequence shown here is derived from an EMBL/GenBank/DDBJ whole genome shotgun (WGS) entry which is preliminary data.</text>
</comment>
<feature type="chain" id="PRO_5035760260" evidence="2">
    <location>
        <begin position="26"/>
        <end position="122"/>
    </location>
</feature>
<feature type="region of interest" description="Disordered" evidence="1">
    <location>
        <begin position="74"/>
        <end position="98"/>
    </location>
</feature>
<proteinExistence type="predicted"/>
<dbReference type="AlphaFoldDB" id="A0A8T0XIW8"/>
<gene>
    <name evidence="3" type="ORF">PVAP13_1KG335305</name>
</gene>
<evidence type="ECO:0000313" key="4">
    <source>
        <dbReference type="Proteomes" id="UP000823388"/>
    </source>
</evidence>
<dbReference type="EMBL" id="CM029037">
    <property type="protein sequence ID" value="KAG2659145.1"/>
    <property type="molecule type" value="Genomic_DNA"/>
</dbReference>
<feature type="signal peptide" evidence="2">
    <location>
        <begin position="1"/>
        <end position="25"/>
    </location>
</feature>
<keyword evidence="2" id="KW-0732">Signal</keyword>
<organism evidence="3 4">
    <name type="scientific">Panicum virgatum</name>
    <name type="common">Blackwell switchgrass</name>
    <dbReference type="NCBI Taxonomy" id="38727"/>
    <lineage>
        <taxon>Eukaryota</taxon>
        <taxon>Viridiplantae</taxon>
        <taxon>Streptophyta</taxon>
        <taxon>Embryophyta</taxon>
        <taxon>Tracheophyta</taxon>
        <taxon>Spermatophyta</taxon>
        <taxon>Magnoliopsida</taxon>
        <taxon>Liliopsida</taxon>
        <taxon>Poales</taxon>
        <taxon>Poaceae</taxon>
        <taxon>PACMAD clade</taxon>
        <taxon>Panicoideae</taxon>
        <taxon>Panicodae</taxon>
        <taxon>Paniceae</taxon>
        <taxon>Panicinae</taxon>
        <taxon>Panicum</taxon>
        <taxon>Panicum sect. Hiantes</taxon>
    </lineage>
</organism>
<sequence length="122" mass="12779">MAAVAPRPWPALCLGSSLAAGRAAAVVLAHGLPRASAPCSRRAARRQSSSPMACPARLRLGSLLAAGRAAAVTPRAWPTPRPGSSLLPARGRPGQALPTRRLPCARCRHLRPRCGRDGRRRG</sequence>
<evidence type="ECO:0000313" key="3">
    <source>
        <dbReference type="EMBL" id="KAG2659145.1"/>
    </source>
</evidence>
<protein>
    <submittedName>
        <fullName evidence="3">Uncharacterized protein</fullName>
    </submittedName>
</protein>
<evidence type="ECO:0000256" key="2">
    <source>
        <dbReference type="SAM" id="SignalP"/>
    </source>
</evidence>
<keyword evidence="4" id="KW-1185">Reference proteome</keyword>
<evidence type="ECO:0000256" key="1">
    <source>
        <dbReference type="SAM" id="MobiDB-lite"/>
    </source>
</evidence>
<reference evidence="3" key="1">
    <citation type="submission" date="2020-05" db="EMBL/GenBank/DDBJ databases">
        <title>WGS assembly of Panicum virgatum.</title>
        <authorList>
            <person name="Lovell J.T."/>
            <person name="Jenkins J."/>
            <person name="Shu S."/>
            <person name="Juenger T.E."/>
            <person name="Schmutz J."/>
        </authorList>
    </citation>
    <scope>NUCLEOTIDE SEQUENCE</scope>
    <source>
        <strain evidence="3">AP13</strain>
    </source>
</reference>
<dbReference type="Proteomes" id="UP000823388">
    <property type="component" value="Chromosome 1K"/>
</dbReference>